<dbReference type="GO" id="GO:0009097">
    <property type="term" value="P:isoleucine biosynthetic process"/>
    <property type="evidence" value="ECO:0007669"/>
    <property type="project" value="TreeGrafter"/>
</dbReference>
<dbReference type="GO" id="GO:0016823">
    <property type="term" value="F:hydrolase activity, acting on acid carbon-carbon bonds, in ketonic substances"/>
    <property type="evidence" value="ECO:0007669"/>
    <property type="project" value="InterPro"/>
</dbReference>
<dbReference type="CDD" id="cd07035">
    <property type="entry name" value="TPP_PYR_POX_like"/>
    <property type="match status" value="1"/>
</dbReference>
<reference evidence="7" key="1">
    <citation type="submission" date="2020-05" db="EMBL/GenBank/DDBJ databases">
        <authorList>
            <person name="Chiriac C."/>
            <person name="Salcher M."/>
            <person name="Ghai R."/>
            <person name="Kavagutti S V."/>
        </authorList>
    </citation>
    <scope>NUCLEOTIDE SEQUENCE</scope>
</reference>
<gene>
    <name evidence="7" type="ORF">UFOPK1425_00082</name>
</gene>
<dbReference type="InterPro" id="IPR011766">
    <property type="entry name" value="TPP_enzyme_TPP-bd"/>
</dbReference>
<dbReference type="PANTHER" id="PTHR18968">
    <property type="entry name" value="THIAMINE PYROPHOSPHATE ENZYMES"/>
    <property type="match status" value="1"/>
</dbReference>
<dbReference type="InterPro" id="IPR030817">
    <property type="entry name" value="Myo_inos_IolD"/>
</dbReference>
<accession>A0A6J6B0E1</accession>
<dbReference type="GO" id="GO:0050660">
    <property type="term" value="F:flavin adenine dinucleotide binding"/>
    <property type="evidence" value="ECO:0007669"/>
    <property type="project" value="TreeGrafter"/>
</dbReference>
<evidence type="ECO:0000259" key="6">
    <source>
        <dbReference type="Pfam" id="PF02776"/>
    </source>
</evidence>
<feature type="domain" description="Thiamine pyrophosphate enzyme TPP-binding" evidence="5">
    <location>
        <begin position="450"/>
        <end position="608"/>
    </location>
</feature>
<dbReference type="GO" id="GO:0003984">
    <property type="term" value="F:acetolactate synthase activity"/>
    <property type="evidence" value="ECO:0007669"/>
    <property type="project" value="TreeGrafter"/>
</dbReference>
<evidence type="ECO:0000256" key="3">
    <source>
        <dbReference type="RuleBase" id="RU362132"/>
    </source>
</evidence>
<evidence type="ECO:0000259" key="5">
    <source>
        <dbReference type="Pfam" id="PF02775"/>
    </source>
</evidence>
<dbReference type="GO" id="GO:0019310">
    <property type="term" value="P:inositol catabolic process"/>
    <property type="evidence" value="ECO:0007669"/>
    <property type="project" value="InterPro"/>
</dbReference>
<feature type="domain" description="Thiamine pyrophosphate enzyme central" evidence="4">
    <location>
        <begin position="227"/>
        <end position="359"/>
    </location>
</feature>
<evidence type="ECO:0000313" key="7">
    <source>
        <dbReference type="EMBL" id="CAB4532224.1"/>
    </source>
</evidence>
<dbReference type="Pfam" id="PF00205">
    <property type="entry name" value="TPP_enzyme_M"/>
    <property type="match status" value="1"/>
</dbReference>
<evidence type="ECO:0000259" key="4">
    <source>
        <dbReference type="Pfam" id="PF00205"/>
    </source>
</evidence>
<name>A0A6J6B0E1_9ZZZZ</name>
<dbReference type="InterPro" id="IPR012000">
    <property type="entry name" value="Thiamin_PyroP_enz_cen_dom"/>
</dbReference>
<dbReference type="GO" id="GO:0009099">
    <property type="term" value="P:L-valine biosynthetic process"/>
    <property type="evidence" value="ECO:0007669"/>
    <property type="project" value="TreeGrafter"/>
</dbReference>
<dbReference type="AlphaFoldDB" id="A0A6J6B0E1"/>
<dbReference type="Pfam" id="PF02776">
    <property type="entry name" value="TPP_enzyme_N"/>
    <property type="match status" value="1"/>
</dbReference>
<dbReference type="Gene3D" id="3.40.50.970">
    <property type="match status" value="2"/>
</dbReference>
<dbReference type="SUPFAM" id="SSF52518">
    <property type="entry name" value="Thiamin diphosphate-binding fold (THDP-binding)"/>
    <property type="match status" value="2"/>
</dbReference>
<dbReference type="GO" id="GO:0000287">
    <property type="term" value="F:magnesium ion binding"/>
    <property type="evidence" value="ECO:0007669"/>
    <property type="project" value="InterPro"/>
</dbReference>
<dbReference type="NCBIfam" id="TIGR04377">
    <property type="entry name" value="myo_inos_iolD"/>
    <property type="match status" value="1"/>
</dbReference>
<dbReference type="PANTHER" id="PTHR18968:SF9">
    <property type="entry name" value="3D-(3,5_4)-TRIHYDROXYCYCLOHEXANE-1,2-DIONE HYDROLASE"/>
    <property type="match status" value="1"/>
</dbReference>
<dbReference type="InterPro" id="IPR029061">
    <property type="entry name" value="THDP-binding"/>
</dbReference>
<dbReference type="Pfam" id="PF02775">
    <property type="entry name" value="TPP_enzyme_C"/>
    <property type="match status" value="1"/>
</dbReference>
<feature type="domain" description="Thiamine pyrophosphate enzyme N-terminal TPP-binding" evidence="6">
    <location>
        <begin position="54"/>
        <end position="136"/>
    </location>
</feature>
<dbReference type="SUPFAM" id="SSF52467">
    <property type="entry name" value="DHS-like NAD/FAD-binding domain"/>
    <property type="match status" value="1"/>
</dbReference>
<comment type="similarity">
    <text evidence="1 3">Belongs to the TPP enzyme family.</text>
</comment>
<dbReference type="InterPro" id="IPR012001">
    <property type="entry name" value="Thiamin_PyroP_enz_TPP-bd_dom"/>
</dbReference>
<protein>
    <submittedName>
        <fullName evidence="7">Unannotated protein</fullName>
    </submittedName>
</protein>
<proteinExistence type="inferred from homology"/>
<evidence type="ECO:0000256" key="1">
    <source>
        <dbReference type="ARBA" id="ARBA00007812"/>
    </source>
</evidence>
<evidence type="ECO:0000256" key="2">
    <source>
        <dbReference type="ARBA" id="ARBA00023052"/>
    </source>
</evidence>
<sequence>MTNPNYGATERLTVGQAVVRFIAAQYTVADGVKRRFIPAAMGIFGHGNVAGLGQALDQYNDILPFVQGRNEQGLTHAAIGFAKASNRTQTFAVTASIGPGALNMVTAAGLATVNHLPVLLLPGDSYTTRRQGPVLQQLEHPLGPDISVNDAFRPIAKYFDRITRPEQLLYSLPSAFRTLANPVETGTVVLALPQDLQSHAFDFPKAFFEERIWKIRRTIPDREDIGAVANLIKGAKKPLIIAGGGVIYSSATSELEAFANATGIPVAETFGGKGAIQKPGDWHLMGLGLEGSPETNKLVAEADLILSIGTRLTDFATGSQSMFQNPSVKFASINIAELDAIKQGAVAILGDAKLSLIELSAAVAGYKVPSEWATKIKSGVTIWAKQLADAINPELLFDKKTLPDSPVTNAVITQGQLIGLMNETAKSGDVIIAAAGGAPGDIQKAWDATNGKFVHLEFGFSCMGYEIPAGIGVRLATPDQTKRVLVFIGDGTFVMAPTELVTAAQEGINMTVVVSENHGYQVIRRLQMWRVGNHFGNEFRYRQEGPSVAEAGEAKGAAPRLEGDYLDIDIVKMSEGMGATAIYATTPAEIRKALEDARNIKGPVVIVVPTIQHANLPASNVWWDVAPAEVSTQPWVAAIRKDYEEGLSTQRWHA</sequence>
<organism evidence="7">
    <name type="scientific">freshwater metagenome</name>
    <dbReference type="NCBI Taxonomy" id="449393"/>
    <lineage>
        <taxon>unclassified sequences</taxon>
        <taxon>metagenomes</taxon>
        <taxon>ecological metagenomes</taxon>
    </lineage>
</organism>
<dbReference type="Gene3D" id="3.40.50.1220">
    <property type="entry name" value="TPP-binding domain"/>
    <property type="match status" value="1"/>
</dbReference>
<dbReference type="GO" id="GO:0030976">
    <property type="term" value="F:thiamine pyrophosphate binding"/>
    <property type="evidence" value="ECO:0007669"/>
    <property type="project" value="InterPro"/>
</dbReference>
<keyword evidence="2 3" id="KW-0786">Thiamine pyrophosphate</keyword>
<dbReference type="EMBL" id="CAEZSJ010000007">
    <property type="protein sequence ID" value="CAB4532224.1"/>
    <property type="molecule type" value="Genomic_DNA"/>
</dbReference>
<dbReference type="GO" id="GO:0005948">
    <property type="term" value="C:acetolactate synthase complex"/>
    <property type="evidence" value="ECO:0007669"/>
    <property type="project" value="TreeGrafter"/>
</dbReference>
<dbReference type="InterPro" id="IPR045229">
    <property type="entry name" value="TPP_enz"/>
</dbReference>
<dbReference type="InterPro" id="IPR029035">
    <property type="entry name" value="DHS-like_NAD/FAD-binding_dom"/>
</dbReference>